<gene>
    <name evidence="2" type="ordered locus">Tpau_3867</name>
</gene>
<name>D5UMG8_TSUPD</name>
<dbReference type="eggNOG" id="COG2334">
    <property type="taxonomic scope" value="Bacteria"/>
</dbReference>
<feature type="domain" description="Aminoglycoside phosphotransferase" evidence="1">
    <location>
        <begin position="106"/>
        <end position="175"/>
    </location>
</feature>
<reference evidence="3" key="1">
    <citation type="submission" date="2010-03" db="EMBL/GenBank/DDBJ databases">
        <title>The complete chromosome of Tsukamurella paurometabola DSM 20162.</title>
        <authorList>
            <consortium name="US DOE Joint Genome Institute (JGI-PGF)"/>
            <person name="Lucas S."/>
            <person name="Copeland A."/>
            <person name="Lapidus A."/>
            <person name="Glavina del Rio T."/>
            <person name="Dalin E."/>
            <person name="Tice H."/>
            <person name="Bruce D."/>
            <person name="Goodwin L."/>
            <person name="Pitluck S."/>
            <person name="Kyrpides N."/>
            <person name="Mavromatis K."/>
            <person name="Ivanova N."/>
            <person name="Mikhailova N."/>
            <person name="Munk A.C."/>
            <person name="Brettin T."/>
            <person name="Detter J.C."/>
            <person name="Tapia R."/>
            <person name="Han C."/>
            <person name="Larimer F."/>
            <person name="Land M."/>
            <person name="Hauser L."/>
            <person name="Markowitz V."/>
            <person name="Cheng J.-F."/>
            <person name="Hugenholtz P."/>
            <person name="Woyke T."/>
            <person name="Wu D."/>
            <person name="Jando M."/>
            <person name="Brambilla E."/>
            <person name="Klenk H.-P."/>
            <person name="Eisen J.A."/>
        </authorList>
    </citation>
    <scope>NUCLEOTIDE SEQUENCE [LARGE SCALE GENOMIC DNA]</scope>
    <source>
        <strain evidence="3">ATCC 8368 / DSM 20162 / CCUG 35730 / CIP 100753 / JCM 10117 / KCTC 9821 / NBRC 16120 / NCIMB 702349 / NCTC 13040</strain>
    </source>
</reference>
<dbReference type="HOGENOM" id="CLU_066396_0_0_11"/>
<dbReference type="GO" id="GO:0016740">
    <property type="term" value="F:transferase activity"/>
    <property type="evidence" value="ECO:0007669"/>
    <property type="project" value="UniProtKB-KW"/>
</dbReference>
<reference evidence="2 3" key="2">
    <citation type="journal article" date="2011" name="Stand. Genomic Sci.">
        <title>Complete genome sequence of Tsukamurella paurometabola type strain (no. 33).</title>
        <authorList>
            <person name="Munk A.C."/>
            <person name="Lapidus A."/>
            <person name="Lucas S."/>
            <person name="Nolan M."/>
            <person name="Tice H."/>
            <person name="Cheng J.F."/>
            <person name="Del Rio T.G."/>
            <person name="Goodwin L."/>
            <person name="Pitluck S."/>
            <person name="Liolios K."/>
            <person name="Huntemann M."/>
            <person name="Ivanova N."/>
            <person name="Mavromatis K."/>
            <person name="Mikhailova N."/>
            <person name="Pati A."/>
            <person name="Chen A."/>
            <person name="Palaniappan K."/>
            <person name="Tapia R."/>
            <person name="Han C."/>
            <person name="Land M."/>
            <person name="Hauser L."/>
            <person name="Chang Y.J."/>
            <person name="Jeffries C.D."/>
            <person name="Brettin T."/>
            <person name="Yasawong M."/>
            <person name="Brambilla E.M."/>
            <person name="Rohde M."/>
            <person name="Sikorski J."/>
            <person name="Goker M."/>
            <person name="Detter J.C."/>
            <person name="Woyke T."/>
            <person name="Bristow J."/>
            <person name="Eisen J.A."/>
            <person name="Markowitz V."/>
            <person name="Hugenholtz P."/>
            <person name="Kyrpides N.C."/>
            <person name="Klenk H.P."/>
        </authorList>
    </citation>
    <scope>NUCLEOTIDE SEQUENCE [LARGE SCALE GENOMIC DNA]</scope>
    <source>
        <strain evidence="3">ATCC 8368 / DSM 20162 / CCUG 35730 / CIP 100753 / JCM 10117 / KCTC 9821 / NBRC 16120 / NCIMB 702349 / NCTC 13040</strain>
    </source>
</reference>
<dbReference type="Proteomes" id="UP000001213">
    <property type="component" value="Chromosome"/>
</dbReference>
<evidence type="ECO:0000313" key="2">
    <source>
        <dbReference type="EMBL" id="ADG80442.1"/>
    </source>
</evidence>
<proteinExistence type="predicted"/>
<dbReference type="InterPro" id="IPR002575">
    <property type="entry name" value="Aminoglycoside_PTrfase"/>
</dbReference>
<dbReference type="InterPro" id="IPR011009">
    <property type="entry name" value="Kinase-like_dom_sf"/>
</dbReference>
<accession>D5UMG8</accession>
<dbReference type="Pfam" id="PF01636">
    <property type="entry name" value="APH"/>
    <property type="match status" value="1"/>
</dbReference>
<dbReference type="SUPFAM" id="SSF56112">
    <property type="entry name" value="Protein kinase-like (PK-like)"/>
    <property type="match status" value="1"/>
</dbReference>
<dbReference type="Gene3D" id="3.90.1200.10">
    <property type="match status" value="1"/>
</dbReference>
<organism evidence="2 3">
    <name type="scientific">Tsukamurella paurometabola (strain ATCC 8368 / DSM 20162 / CCUG 35730 / CIP 100753 / JCM 10117 / KCTC 9821 / NBRC 16120 / NCIMB 702349 / NCTC 13040)</name>
    <name type="common">Corynebacterium paurometabolum</name>
    <dbReference type="NCBI Taxonomy" id="521096"/>
    <lineage>
        <taxon>Bacteria</taxon>
        <taxon>Bacillati</taxon>
        <taxon>Actinomycetota</taxon>
        <taxon>Actinomycetes</taxon>
        <taxon>Mycobacteriales</taxon>
        <taxon>Tsukamurellaceae</taxon>
        <taxon>Tsukamurella</taxon>
    </lineage>
</organism>
<dbReference type="STRING" id="521096.Tpau_3867"/>
<evidence type="ECO:0000259" key="1">
    <source>
        <dbReference type="Pfam" id="PF01636"/>
    </source>
</evidence>
<dbReference type="EMBL" id="CP001966">
    <property type="protein sequence ID" value="ADG80442.1"/>
    <property type="molecule type" value="Genomic_DNA"/>
</dbReference>
<dbReference type="KEGG" id="tpr:Tpau_3867"/>
<protein>
    <submittedName>
        <fullName evidence="2">Aminoglycoside phosphotransferase</fullName>
    </submittedName>
</protein>
<sequence length="264" mass="29143">MDGHDEPLVGGNSAAHVIRRGDTVRKPWTDSTPSVVRYLRALSTNGVTVPRHLGRDSAGRQRIAYVPGRLAHHHRTLSDHRLIDVGRAIRRIHDASESIPFNNDHWDVLIPSPAPSTLLCHNDIAPWNLVINGNVLSFIDWDGAGPSTRTWDLAYAAQSFARMDPSSPPVAAAQRLRSLLLGYQPDAAMSRELPDVIAHRTRAMFDTLRDASHTRREPWAGMFASGHGEYWSAAADYVEQHAAVWAEAIAYGHSTARNSTGRTT</sequence>
<evidence type="ECO:0000313" key="3">
    <source>
        <dbReference type="Proteomes" id="UP000001213"/>
    </source>
</evidence>
<dbReference type="AlphaFoldDB" id="D5UMG8"/>
<dbReference type="RefSeq" id="WP_013128438.1">
    <property type="nucleotide sequence ID" value="NC_014158.1"/>
</dbReference>
<keyword evidence="3" id="KW-1185">Reference proteome</keyword>
<keyword evidence="2" id="KW-0808">Transferase</keyword>